<sequence>PTFYRVYKKKNTEGFQSIPYIVALFSAMLWLFYAYLKPNGSMLLTINTAGCIIESIYIIVYLIYAPRPAKIYTTRLLLLLNVVVFGLIVLFTILFAKEAKRATIVGWICSVFSVCVFAAPLSIMRQVIRTKSVEFMPISLSIFLTLCAIVWFFYGLLIMDLYVAGPNILGFLFGIAQMILYFIYKHARPNVAPEVDLPETQVKVTIQPSESNV</sequence>
<feature type="transmembrane region" description="Helical" evidence="10">
    <location>
        <begin position="102"/>
        <end position="123"/>
    </location>
</feature>
<keyword evidence="7" id="KW-0677">Repeat</keyword>
<keyword evidence="12" id="KW-1185">Reference proteome</keyword>
<keyword evidence="5 11" id="KW-0762">Sugar transport</keyword>
<dbReference type="Proteomes" id="UP000554482">
    <property type="component" value="Unassembled WGS sequence"/>
</dbReference>
<feature type="transmembrane region" description="Helical" evidence="10">
    <location>
        <begin position="163"/>
        <end position="184"/>
    </location>
</feature>
<comment type="similarity">
    <text evidence="2">Belongs to the SWEET sugar transporter family.</text>
</comment>
<keyword evidence="9 10" id="KW-0472">Membrane</keyword>
<evidence type="ECO:0000256" key="2">
    <source>
        <dbReference type="ARBA" id="ARBA00007809"/>
    </source>
</evidence>
<dbReference type="GO" id="GO:0005886">
    <property type="term" value="C:plasma membrane"/>
    <property type="evidence" value="ECO:0007669"/>
    <property type="project" value="UniProtKB-SubCell"/>
</dbReference>
<keyword evidence="4" id="KW-1003">Cell membrane</keyword>
<dbReference type="Gene3D" id="1.20.1280.290">
    <property type="match status" value="2"/>
</dbReference>
<evidence type="ECO:0000256" key="8">
    <source>
        <dbReference type="ARBA" id="ARBA00022989"/>
    </source>
</evidence>
<dbReference type="FunFam" id="1.20.1280.290:FF:000003">
    <property type="entry name" value="Bidirectional sugar transporter SWEET"/>
    <property type="match status" value="1"/>
</dbReference>
<dbReference type="EMBL" id="JABWDY010023237">
    <property type="protein sequence ID" value="KAF5191092.1"/>
    <property type="molecule type" value="Genomic_DNA"/>
</dbReference>
<proteinExistence type="inferred from homology"/>
<reference evidence="11 12" key="1">
    <citation type="submission" date="2020-06" db="EMBL/GenBank/DDBJ databases">
        <title>Transcriptomic and genomic resources for Thalictrum thalictroides and T. hernandezii: Facilitating candidate gene discovery in an emerging model plant lineage.</title>
        <authorList>
            <person name="Arias T."/>
            <person name="Riano-Pachon D.M."/>
            <person name="Di Stilio V.S."/>
        </authorList>
    </citation>
    <scope>NUCLEOTIDE SEQUENCE [LARGE SCALE GENOMIC DNA]</scope>
    <source>
        <strain evidence="12">cv. WT478/WT964</strain>
        <tissue evidence="11">Leaves</tissue>
    </source>
</reference>
<evidence type="ECO:0000256" key="1">
    <source>
        <dbReference type="ARBA" id="ARBA00004651"/>
    </source>
</evidence>
<name>A0A7J6W3I8_THATH</name>
<dbReference type="PANTHER" id="PTHR10791">
    <property type="entry name" value="RAG1-ACTIVATING PROTEIN 1"/>
    <property type="match status" value="1"/>
</dbReference>
<evidence type="ECO:0000256" key="4">
    <source>
        <dbReference type="ARBA" id="ARBA00022475"/>
    </source>
</evidence>
<evidence type="ECO:0000313" key="12">
    <source>
        <dbReference type="Proteomes" id="UP000554482"/>
    </source>
</evidence>
<dbReference type="GO" id="GO:0051119">
    <property type="term" value="F:sugar transmembrane transporter activity"/>
    <property type="evidence" value="ECO:0007669"/>
    <property type="project" value="InterPro"/>
</dbReference>
<dbReference type="Pfam" id="PF03083">
    <property type="entry name" value="MtN3_slv"/>
    <property type="match status" value="2"/>
</dbReference>
<dbReference type="InterPro" id="IPR004316">
    <property type="entry name" value="SWEET_rpt"/>
</dbReference>
<dbReference type="InterPro" id="IPR047664">
    <property type="entry name" value="SWEET"/>
</dbReference>
<comment type="subcellular location">
    <subcellularLocation>
        <location evidence="1">Cell membrane</location>
        <topology evidence="1">Multi-pass membrane protein</topology>
    </subcellularLocation>
</comment>
<feature type="non-terminal residue" evidence="11">
    <location>
        <position position="1"/>
    </location>
</feature>
<evidence type="ECO:0000256" key="7">
    <source>
        <dbReference type="ARBA" id="ARBA00022737"/>
    </source>
</evidence>
<evidence type="ECO:0000256" key="3">
    <source>
        <dbReference type="ARBA" id="ARBA00022448"/>
    </source>
</evidence>
<comment type="caution">
    <text evidence="11">The sequence shown here is derived from an EMBL/GenBank/DDBJ whole genome shotgun (WGS) entry which is preliminary data.</text>
</comment>
<feature type="transmembrane region" description="Helical" evidence="10">
    <location>
        <begin position="18"/>
        <end position="36"/>
    </location>
</feature>
<evidence type="ECO:0000256" key="5">
    <source>
        <dbReference type="ARBA" id="ARBA00022597"/>
    </source>
</evidence>
<organism evidence="11 12">
    <name type="scientific">Thalictrum thalictroides</name>
    <name type="common">Rue-anemone</name>
    <name type="synonym">Anemone thalictroides</name>
    <dbReference type="NCBI Taxonomy" id="46969"/>
    <lineage>
        <taxon>Eukaryota</taxon>
        <taxon>Viridiplantae</taxon>
        <taxon>Streptophyta</taxon>
        <taxon>Embryophyta</taxon>
        <taxon>Tracheophyta</taxon>
        <taxon>Spermatophyta</taxon>
        <taxon>Magnoliopsida</taxon>
        <taxon>Ranunculales</taxon>
        <taxon>Ranunculaceae</taxon>
        <taxon>Thalictroideae</taxon>
        <taxon>Thalictrum</taxon>
    </lineage>
</organism>
<dbReference type="PANTHER" id="PTHR10791:SF157">
    <property type="entry name" value="BIDIRECTIONAL SUGAR TRANSPORTER SWEET"/>
    <property type="match status" value="1"/>
</dbReference>
<feature type="transmembrane region" description="Helical" evidence="10">
    <location>
        <begin position="76"/>
        <end position="96"/>
    </location>
</feature>
<accession>A0A7J6W3I8</accession>
<keyword evidence="6 10" id="KW-0812">Transmembrane</keyword>
<feature type="transmembrane region" description="Helical" evidence="10">
    <location>
        <begin position="135"/>
        <end position="157"/>
    </location>
</feature>
<gene>
    <name evidence="11" type="ORF">FRX31_019321</name>
</gene>
<protein>
    <submittedName>
        <fullName evidence="11">Bidirectional sugar transporter sweet13</fullName>
    </submittedName>
</protein>
<dbReference type="OrthoDB" id="409725at2759"/>
<evidence type="ECO:0000256" key="6">
    <source>
        <dbReference type="ARBA" id="ARBA00022692"/>
    </source>
</evidence>
<evidence type="ECO:0000313" key="11">
    <source>
        <dbReference type="EMBL" id="KAF5191092.1"/>
    </source>
</evidence>
<keyword evidence="3" id="KW-0813">Transport</keyword>
<dbReference type="AlphaFoldDB" id="A0A7J6W3I8"/>
<feature type="transmembrane region" description="Helical" evidence="10">
    <location>
        <begin position="42"/>
        <end position="64"/>
    </location>
</feature>
<evidence type="ECO:0000256" key="10">
    <source>
        <dbReference type="SAM" id="Phobius"/>
    </source>
</evidence>
<keyword evidence="8 10" id="KW-1133">Transmembrane helix</keyword>
<dbReference type="FunFam" id="1.20.1280.290:FF:000001">
    <property type="entry name" value="Bidirectional sugar transporter SWEET"/>
    <property type="match status" value="1"/>
</dbReference>
<evidence type="ECO:0000256" key="9">
    <source>
        <dbReference type="ARBA" id="ARBA00023136"/>
    </source>
</evidence>